<dbReference type="KEGG" id="dfa:DFA_02544"/>
<keyword evidence="1" id="KW-0812">Transmembrane</keyword>
<dbReference type="InterPro" id="IPR053331">
    <property type="entry name" value="EGF-like_comC"/>
</dbReference>
<keyword evidence="1" id="KW-1133">Transmembrane helix</keyword>
<evidence type="ECO:0000259" key="2">
    <source>
        <dbReference type="Pfam" id="PF22933"/>
    </source>
</evidence>
<name>F4PZP1_CACFS</name>
<evidence type="ECO:0000256" key="1">
    <source>
        <dbReference type="SAM" id="Phobius"/>
    </source>
</evidence>
<dbReference type="RefSeq" id="XP_004357267.1">
    <property type="nucleotide sequence ID" value="XM_004357211.1"/>
</dbReference>
<dbReference type="Proteomes" id="UP000007797">
    <property type="component" value="Unassembled WGS sequence"/>
</dbReference>
<dbReference type="EMBL" id="GL883017">
    <property type="protein sequence ID" value="EGG18805.1"/>
    <property type="molecule type" value="Genomic_DNA"/>
</dbReference>
<dbReference type="AlphaFoldDB" id="F4PZP1"/>
<evidence type="ECO:0000313" key="4">
    <source>
        <dbReference type="Proteomes" id="UP000007797"/>
    </source>
</evidence>
<keyword evidence="4" id="KW-1185">Reference proteome</keyword>
<evidence type="ECO:0000313" key="3">
    <source>
        <dbReference type="EMBL" id="EGG18805.1"/>
    </source>
</evidence>
<dbReference type="PANTHER" id="PTHR24032">
    <property type="entry name" value="EGF-LIKE DOMAIN-CONTAINING PROTEIN-RELATED-RELATED"/>
    <property type="match status" value="1"/>
</dbReference>
<organism evidence="3 4">
    <name type="scientific">Cavenderia fasciculata</name>
    <name type="common">Slime mold</name>
    <name type="synonym">Dictyostelium fasciculatum</name>
    <dbReference type="NCBI Taxonomy" id="261658"/>
    <lineage>
        <taxon>Eukaryota</taxon>
        <taxon>Amoebozoa</taxon>
        <taxon>Evosea</taxon>
        <taxon>Eumycetozoa</taxon>
        <taxon>Dictyostelia</taxon>
        <taxon>Acytosteliales</taxon>
        <taxon>Cavenderiaceae</taxon>
        <taxon>Cavenderia</taxon>
    </lineage>
</organism>
<dbReference type="InterPro" id="IPR032675">
    <property type="entry name" value="LRR_dom_sf"/>
</dbReference>
<gene>
    <name evidence="3" type="ORF">DFA_02544</name>
</gene>
<dbReference type="PANTHER" id="PTHR24032:SF16">
    <property type="entry name" value="EGF-LIKE DOMAIN-CONTAINING PROTEIN"/>
    <property type="match status" value="1"/>
</dbReference>
<feature type="transmembrane region" description="Helical" evidence="1">
    <location>
        <begin position="959"/>
        <end position="981"/>
    </location>
</feature>
<dbReference type="GeneID" id="14870814"/>
<protein>
    <recommendedName>
        <fullName evidence="2">ComC supersandwich domain-containing protein</fullName>
    </recommendedName>
</protein>
<dbReference type="Gene3D" id="3.80.10.10">
    <property type="entry name" value="Ribonuclease Inhibitor"/>
    <property type="match status" value="2"/>
</dbReference>
<keyword evidence="1" id="KW-0472">Membrane</keyword>
<dbReference type="SUPFAM" id="SSF52047">
    <property type="entry name" value="RNI-like"/>
    <property type="match status" value="1"/>
</dbReference>
<dbReference type="InterPro" id="IPR054484">
    <property type="entry name" value="ComC_SSD"/>
</dbReference>
<feature type="domain" description="ComC supersandwich" evidence="2">
    <location>
        <begin position="727"/>
        <end position="937"/>
    </location>
</feature>
<accession>F4PZP1</accession>
<dbReference type="OrthoDB" id="10027416at2759"/>
<dbReference type="Pfam" id="PF22933">
    <property type="entry name" value="ComC_SSD"/>
    <property type="match status" value="1"/>
</dbReference>
<reference evidence="4" key="1">
    <citation type="journal article" date="2011" name="Genome Res.">
        <title>Phylogeny-wide analysis of social amoeba genomes highlights ancient origins for complex intercellular communication.</title>
        <authorList>
            <person name="Heidel A.J."/>
            <person name="Lawal H.M."/>
            <person name="Felder M."/>
            <person name="Schilde C."/>
            <person name="Helps N.R."/>
            <person name="Tunggal B."/>
            <person name="Rivero F."/>
            <person name="John U."/>
            <person name="Schleicher M."/>
            <person name="Eichinger L."/>
            <person name="Platzer M."/>
            <person name="Noegel A.A."/>
            <person name="Schaap P."/>
            <person name="Gloeckner G."/>
        </authorList>
    </citation>
    <scope>NUCLEOTIDE SEQUENCE [LARGE SCALE GENOMIC DNA]</scope>
    <source>
        <strain evidence="4">SH3</strain>
    </source>
</reference>
<sequence>MSKHKCSIIVSQTQQLLLPQQELDSAIYLIRQYGLSTPQDQSLCNDTLNFVCGDSTPDGFNHIIQVKIISSNYLNVGVPDDTMTDLYFPRIKVFNINVGATTTVANTSMGIVGMIKQLKTLSLINIVNDPTCASLPDNFTYFPQLVEVVLSCPNLVSIPYNFLNNSVQLRALTISMPIQSISIDDTLYFPSLETLTLGLNGSVGSSFINITSKSYPKLSYLNLKTMPNSVNTIYHNIWSHSFGYTSVCCEGYETHIYGQCNLLIGYPAMISELTLVGPESTLSPVPSSDYALLQSLTMDSMALTQFPITAPFPPLLSTLSLKYNHLTSLLPIPPTVTILDLQGNEFTTLDENILASHPGLDLNLQYNTQFDGPITDLYCAHTLNVIHTGVTSLPDCYWCYINVTVMPFIRTILTPPPNFVCNVVIDNANNINLGFGGSSFANYTLTRVIANKQIAAKFNSLPFVPTNVTLKLNSYPNTPEAQITLVEGGVTINQISYSTFNTGHEIVFTVSVNINPYFQHEIIIDSESCNNVTYEPISKYLTCTKSELSPGPQTLTVSNPYYNDSIEFVLIQTYPIISSASYDLNNPKLVSLFGYFGTYGQSNLSITINNTLDCKVVDKSQSLINCLLDQAPNYGLSSVQLQLDSLNTSAWNILYLRPPSDTSDTPQQQCQKQTSNCYGHGICNINGICQCQDNYNPTDNCLTKFITPSIGPIHPNTTDPTVSLDVDGIDFQFEVVSIQELDSNSSIVKELFISNYVWIVNLMTNNITTVVDYQLNSTLLSSSSSSSNTNSTLFESVSVLSTISFSTQARDIQFGDQQLHINANSIKLSVNITNWQYSSNLATLRVVFRTIINNDQTVEYDCNEKQIDPLSFDYLRVVKDDIQFSGRFIDVALSGDQPTYSKIQLFSMTQSTNNQNQSIALIGIDLSQCQLGILNPDLNDKSGCSKPTAGDSKSNSWKIAVGAAGGVVGAVVITAVATITIRKAKLKSTTKQAANPSPQ</sequence>
<proteinExistence type="predicted"/>